<evidence type="ECO:0000313" key="1">
    <source>
        <dbReference type="EMBL" id="KZP07097.1"/>
    </source>
</evidence>
<organism evidence="1 2">
    <name type="scientific">Athelia psychrophila</name>
    <dbReference type="NCBI Taxonomy" id="1759441"/>
    <lineage>
        <taxon>Eukaryota</taxon>
        <taxon>Fungi</taxon>
        <taxon>Dikarya</taxon>
        <taxon>Basidiomycota</taxon>
        <taxon>Agaricomycotina</taxon>
        <taxon>Agaricomycetes</taxon>
        <taxon>Agaricomycetidae</taxon>
        <taxon>Atheliales</taxon>
        <taxon>Atheliaceae</taxon>
        <taxon>Athelia</taxon>
    </lineage>
</organism>
<dbReference type="EMBL" id="KV417761">
    <property type="protein sequence ID" value="KZP07097.1"/>
    <property type="molecule type" value="Genomic_DNA"/>
</dbReference>
<gene>
    <name evidence="1" type="ORF">FIBSPDRAFT_294746</name>
</gene>
<name>A0A167XDC9_9AGAM</name>
<reference evidence="1 2" key="1">
    <citation type="journal article" date="2016" name="Mol. Biol. Evol.">
        <title>Comparative Genomics of Early-Diverging Mushroom-Forming Fungi Provides Insights into the Origins of Lignocellulose Decay Capabilities.</title>
        <authorList>
            <person name="Nagy L.G."/>
            <person name="Riley R."/>
            <person name="Tritt A."/>
            <person name="Adam C."/>
            <person name="Daum C."/>
            <person name="Floudas D."/>
            <person name="Sun H."/>
            <person name="Yadav J.S."/>
            <person name="Pangilinan J."/>
            <person name="Larsson K.H."/>
            <person name="Matsuura K."/>
            <person name="Barry K."/>
            <person name="Labutti K."/>
            <person name="Kuo R."/>
            <person name="Ohm R.A."/>
            <person name="Bhattacharya S.S."/>
            <person name="Shirouzu T."/>
            <person name="Yoshinaga Y."/>
            <person name="Martin F.M."/>
            <person name="Grigoriev I.V."/>
            <person name="Hibbett D.S."/>
        </authorList>
    </citation>
    <scope>NUCLEOTIDE SEQUENCE [LARGE SCALE GENOMIC DNA]</scope>
    <source>
        <strain evidence="1 2">CBS 109695</strain>
    </source>
</reference>
<accession>A0A167XDC9</accession>
<dbReference type="Proteomes" id="UP000076532">
    <property type="component" value="Unassembled WGS sequence"/>
</dbReference>
<keyword evidence="2" id="KW-1185">Reference proteome</keyword>
<dbReference type="AlphaFoldDB" id="A0A167XDC9"/>
<protein>
    <submittedName>
        <fullName evidence="1">Uncharacterized protein</fullName>
    </submittedName>
</protein>
<proteinExistence type="predicted"/>
<evidence type="ECO:0000313" key="2">
    <source>
        <dbReference type="Proteomes" id="UP000076532"/>
    </source>
</evidence>
<sequence>MSDPTMPQFPSEHSISRLGSNSSITAGGSNSVDPSISEVDKALHIYLGITALPVIQPDPKAQDYCPVVLGILAFSGRTDWCFPLTKGRQVRQLLSDCLSCDKRWLQFLGDRFCRYKTKYDPQMILAAAIYLVSGSRVICLKMVATPGVITILTRY</sequence>